<feature type="transmembrane region" description="Helical" evidence="7">
    <location>
        <begin position="21"/>
        <end position="41"/>
    </location>
</feature>
<feature type="domain" description="ABC transmembrane type-1" evidence="8">
    <location>
        <begin position="78"/>
        <end position="292"/>
    </location>
</feature>
<dbReference type="InterPro" id="IPR000515">
    <property type="entry name" value="MetI-like"/>
</dbReference>
<dbReference type="PROSITE" id="PS50928">
    <property type="entry name" value="ABC_TM1"/>
    <property type="match status" value="1"/>
</dbReference>
<organism evidence="9 10">
    <name type="scientific">Stella humosa</name>
    <dbReference type="NCBI Taxonomy" id="94"/>
    <lineage>
        <taxon>Bacteria</taxon>
        <taxon>Pseudomonadati</taxon>
        <taxon>Pseudomonadota</taxon>
        <taxon>Alphaproteobacteria</taxon>
        <taxon>Rhodospirillales</taxon>
        <taxon>Stellaceae</taxon>
        <taxon>Stella</taxon>
    </lineage>
</organism>
<comment type="similarity">
    <text evidence="7">Belongs to the binding-protein-dependent transport system permease family.</text>
</comment>
<dbReference type="AlphaFoldDB" id="A0A3N1KK96"/>
<evidence type="ECO:0000256" key="5">
    <source>
        <dbReference type="ARBA" id="ARBA00022989"/>
    </source>
</evidence>
<evidence type="ECO:0000256" key="7">
    <source>
        <dbReference type="RuleBase" id="RU363032"/>
    </source>
</evidence>
<keyword evidence="2 7" id="KW-0813">Transport</keyword>
<keyword evidence="3" id="KW-1003">Cell membrane</keyword>
<feature type="transmembrane region" description="Helical" evidence="7">
    <location>
        <begin position="115"/>
        <end position="136"/>
    </location>
</feature>
<evidence type="ECO:0000256" key="4">
    <source>
        <dbReference type="ARBA" id="ARBA00022692"/>
    </source>
</evidence>
<keyword evidence="10" id="KW-1185">Reference proteome</keyword>
<sequence length="304" mass="33393">MILGRFRRRLAIGTGRTALGYLFAAPLLVVLTVAVLLPALYNTGVAFFRYNATRDTWRYNGFDNFVGLFQSDAFWNSFWVTLIWVAGNVGLQLVAGFWIALALNRIVRFRGAFSAVLLIPWVSSFVVVAVLFLWIYHPQLGVLNDLLLKLGLVSKPVAWLSSPELAQVSLIMANSWKFFPLVMITLFTGLQDVPGEVLEAAEIDGAGRFQTLWRIVVPLLAPSIATAVLLSTIWGYNSFTLPIIMTAGGPLGSTEIMGLYIYKLAFDAFDFGGAAAASIVLFVQILAMVALYLRFADRELAPAG</sequence>
<keyword evidence="5 7" id="KW-1133">Transmembrane helix</keyword>
<evidence type="ECO:0000256" key="1">
    <source>
        <dbReference type="ARBA" id="ARBA00004651"/>
    </source>
</evidence>
<dbReference type="Pfam" id="PF00528">
    <property type="entry name" value="BPD_transp_1"/>
    <property type="match status" value="1"/>
</dbReference>
<dbReference type="GO" id="GO:0005886">
    <property type="term" value="C:plasma membrane"/>
    <property type="evidence" value="ECO:0007669"/>
    <property type="project" value="UniProtKB-SubCell"/>
</dbReference>
<evidence type="ECO:0000313" key="9">
    <source>
        <dbReference type="EMBL" id="ROP81251.1"/>
    </source>
</evidence>
<reference evidence="9 10" key="1">
    <citation type="submission" date="2018-11" db="EMBL/GenBank/DDBJ databases">
        <title>Genomic Encyclopedia of Type Strains, Phase IV (KMG-IV): sequencing the most valuable type-strain genomes for metagenomic binning, comparative biology and taxonomic classification.</title>
        <authorList>
            <person name="Goeker M."/>
        </authorList>
    </citation>
    <scope>NUCLEOTIDE SEQUENCE [LARGE SCALE GENOMIC DNA]</scope>
    <source>
        <strain evidence="9 10">DSM 5900</strain>
    </source>
</reference>
<feature type="transmembrane region" description="Helical" evidence="7">
    <location>
        <begin position="78"/>
        <end position="103"/>
    </location>
</feature>
<dbReference type="PANTHER" id="PTHR30193:SF37">
    <property type="entry name" value="INNER MEMBRANE ABC TRANSPORTER PERMEASE PROTEIN YCJO"/>
    <property type="match status" value="1"/>
</dbReference>
<dbReference type="SUPFAM" id="SSF161098">
    <property type="entry name" value="MetI-like"/>
    <property type="match status" value="1"/>
</dbReference>
<dbReference type="EMBL" id="RJKX01000018">
    <property type="protein sequence ID" value="ROP81251.1"/>
    <property type="molecule type" value="Genomic_DNA"/>
</dbReference>
<dbReference type="Proteomes" id="UP000278222">
    <property type="component" value="Unassembled WGS sequence"/>
</dbReference>
<evidence type="ECO:0000256" key="3">
    <source>
        <dbReference type="ARBA" id="ARBA00022475"/>
    </source>
</evidence>
<dbReference type="InterPro" id="IPR035906">
    <property type="entry name" value="MetI-like_sf"/>
</dbReference>
<comment type="subcellular location">
    <subcellularLocation>
        <location evidence="1 7">Cell membrane</location>
        <topology evidence="1 7">Multi-pass membrane protein</topology>
    </subcellularLocation>
</comment>
<dbReference type="Gene3D" id="1.10.3720.10">
    <property type="entry name" value="MetI-like"/>
    <property type="match status" value="1"/>
</dbReference>
<evidence type="ECO:0000256" key="6">
    <source>
        <dbReference type="ARBA" id="ARBA00023136"/>
    </source>
</evidence>
<dbReference type="RefSeq" id="WP_142235788.1">
    <property type="nucleotide sequence ID" value="NZ_AP019700.1"/>
</dbReference>
<feature type="transmembrane region" description="Helical" evidence="7">
    <location>
        <begin position="239"/>
        <end position="262"/>
    </location>
</feature>
<dbReference type="OrthoDB" id="9773727at2"/>
<gene>
    <name evidence="9" type="ORF">EDC65_5107</name>
</gene>
<feature type="transmembrane region" description="Helical" evidence="7">
    <location>
        <begin position="211"/>
        <end position="233"/>
    </location>
</feature>
<dbReference type="InterPro" id="IPR051393">
    <property type="entry name" value="ABC_transporter_permease"/>
</dbReference>
<dbReference type="PANTHER" id="PTHR30193">
    <property type="entry name" value="ABC TRANSPORTER PERMEASE PROTEIN"/>
    <property type="match status" value="1"/>
</dbReference>
<dbReference type="GO" id="GO:0055085">
    <property type="term" value="P:transmembrane transport"/>
    <property type="evidence" value="ECO:0007669"/>
    <property type="project" value="InterPro"/>
</dbReference>
<dbReference type="CDD" id="cd06261">
    <property type="entry name" value="TM_PBP2"/>
    <property type="match status" value="1"/>
</dbReference>
<evidence type="ECO:0000313" key="10">
    <source>
        <dbReference type="Proteomes" id="UP000278222"/>
    </source>
</evidence>
<proteinExistence type="inferred from homology"/>
<comment type="caution">
    <text evidence="9">The sequence shown here is derived from an EMBL/GenBank/DDBJ whole genome shotgun (WGS) entry which is preliminary data.</text>
</comment>
<name>A0A3N1KK96_9PROT</name>
<keyword evidence="6 7" id="KW-0472">Membrane</keyword>
<protein>
    <submittedName>
        <fullName evidence="9">Carbohydrate ABC transporter membrane protein 1 (CUT1 family)</fullName>
    </submittedName>
</protein>
<feature type="transmembrane region" description="Helical" evidence="7">
    <location>
        <begin position="274"/>
        <end position="295"/>
    </location>
</feature>
<accession>A0A3N1KK96</accession>
<keyword evidence="4 7" id="KW-0812">Transmembrane</keyword>
<evidence type="ECO:0000256" key="2">
    <source>
        <dbReference type="ARBA" id="ARBA00022448"/>
    </source>
</evidence>
<evidence type="ECO:0000259" key="8">
    <source>
        <dbReference type="PROSITE" id="PS50928"/>
    </source>
</evidence>